<name>A0ABW8IE77_9GAMM</name>
<dbReference type="PANTHER" id="PTHR11487:SF0">
    <property type="entry name" value="S-ACYL FATTY ACID SYNTHASE THIOESTERASE, MEDIUM CHAIN"/>
    <property type="match status" value="1"/>
</dbReference>
<reference evidence="3 4" key="1">
    <citation type="submission" date="2020-10" db="EMBL/GenBank/DDBJ databases">
        <title>Phylogeny of dyella-like bacteria.</title>
        <authorList>
            <person name="Fu J."/>
        </authorList>
    </citation>
    <scope>NUCLEOTIDE SEQUENCE [LARGE SCALE GENOMIC DNA]</scope>
    <source>
        <strain evidence="3 4">DHG40</strain>
    </source>
</reference>
<dbReference type="EMBL" id="JADIKI010000021">
    <property type="protein sequence ID" value="MFK2853150.1"/>
    <property type="molecule type" value="Genomic_DNA"/>
</dbReference>
<dbReference type="Gene3D" id="3.40.50.1820">
    <property type="entry name" value="alpha/beta hydrolase"/>
    <property type="match status" value="1"/>
</dbReference>
<dbReference type="InterPro" id="IPR029058">
    <property type="entry name" value="AB_hydrolase_fold"/>
</dbReference>
<evidence type="ECO:0000313" key="4">
    <source>
        <dbReference type="Proteomes" id="UP001620409"/>
    </source>
</evidence>
<dbReference type="Proteomes" id="UP001620409">
    <property type="component" value="Unassembled WGS sequence"/>
</dbReference>
<dbReference type="Pfam" id="PF00975">
    <property type="entry name" value="Thioesterase"/>
    <property type="match status" value="1"/>
</dbReference>
<organism evidence="3 4">
    <name type="scientific">Dyella humi</name>
    <dbReference type="NCBI Taxonomy" id="1770547"/>
    <lineage>
        <taxon>Bacteria</taxon>
        <taxon>Pseudomonadati</taxon>
        <taxon>Pseudomonadota</taxon>
        <taxon>Gammaproteobacteria</taxon>
        <taxon>Lysobacterales</taxon>
        <taxon>Rhodanobacteraceae</taxon>
        <taxon>Dyella</taxon>
    </lineage>
</organism>
<protein>
    <submittedName>
        <fullName evidence="3">Thioesterase</fullName>
    </submittedName>
</protein>
<dbReference type="SUPFAM" id="SSF53474">
    <property type="entry name" value="alpha/beta-Hydrolases"/>
    <property type="match status" value="1"/>
</dbReference>
<proteinExistence type="inferred from homology"/>
<dbReference type="InterPro" id="IPR001031">
    <property type="entry name" value="Thioesterase"/>
</dbReference>
<comment type="caution">
    <text evidence="3">The sequence shown here is derived from an EMBL/GenBank/DDBJ whole genome shotgun (WGS) entry which is preliminary data.</text>
</comment>
<accession>A0ABW8IE77</accession>
<comment type="similarity">
    <text evidence="1">Belongs to the thioesterase family.</text>
</comment>
<feature type="domain" description="Thioesterase" evidence="2">
    <location>
        <begin position="23"/>
        <end position="246"/>
    </location>
</feature>
<keyword evidence="4" id="KW-1185">Reference proteome</keyword>
<evidence type="ECO:0000259" key="2">
    <source>
        <dbReference type="Pfam" id="PF00975"/>
    </source>
</evidence>
<dbReference type="InterPro" id="IPR012223">
    <property type="entry name" value="TEII"/>
</dbReference>
<evidence type="ECO:0000256" key="1">
    <source>
        <dbReference type="ARBA" id="ARBA00007169"/>
    </source>
</evidence>
<dbReference type="RefSeq" id="WP_380016107.1">
    <property type="nucleotide sequence ID" value="NZ_JADIKI010000021.1"/>
</dbReference>
<evidence type="ECO:0000313" key="3">
    <source>
        <dbReference type="EMBL" id="MFK2853150.1"/>
    </source>
</evidence>
<sequence length="261" mass="28961">MNDRRHTARWLVRQASEIPARARLICLPYACGTARVFHGWTKSLRGIEVVAVEAPGKGARVLEPPCTNLDDICQALLTEMTPLLEQPLPYSFFGHSYGGLLAYELCSRLQAAGAVMPQRLLLSACGAPWARAPRSYSTLDDAAFKDLLREYNATPPEILANDAMLDLLLPGLRADFVMVENYKSNWPPLHGVVTHVFYGAEDDIAEEELSAWQQGIDLLISLECLPGDHFFIHDERDALLKAIAHQLYAIPGRTHSLTEIA</sequence>
<dbReference type="PANTHER" id="PTHR11487">
    <property type="entry name" value="THIOESTERASE"/>
    <property type="match status" value="1"/>
</dbReference>
<gene>
    <name evidence="3" type="ORF">ISP18_00895</name>
</gene>